<evidence type="ECO:0000313" key="2">
    <source>
        <dbReference type="EMBL" id="KKL47425.1"/>
    </source>
</evidence>
<evidence type="ECO:0000259" key="1">
    <source>
        <dbReference type="PROSITE" id="PS50126"/>
    </source>
</evidence>
<dbReference type="GO" id="GO:0003676">
    <property type="term" value="F:nucleic acid binding"/>
    <property type="evidence" value="ECO:0007669"/>
    <property type="project" value="InterPro"/>
</dbReference>
<feature type="non-terminal residue" evidence="2">
    <location>
        <position position="561"/>
    </location>
</feature>
<dbReference type="AlphaFoldDB" id="A0A0F9ERC1"/>
<dbReference type="InterPro" id="IPR003029">
    <property type="entry name" value="S1_domain"/>
</dbReference>
<dbReference type="EMBL" id="LAZR01033670">
    <property type="protein sequence ID" value="KKL47425.1"/>
    <property type="molecule type" value="Genomic_DNA"/>
</dbReference>
<feature type="domain" description="S1 motif" evidence="1">
    <location>
        <begin position="352"/>
        <end position="420"/>
    </location>
</feature>
<proteinExistence type="predicted"/>
<dbReference type="SUPFAM" id="SSF50249">
    <property type="entry name" value="Nucleic acid-binding proteins"/>
    <property type="match status" value="2"/>
</dbReference>
<organism evidence="2">
    <name type="scientific">marine sediment metagenome</name>
    <dbReference type="NCBI Taxonomy" id="412755"/>
    <lineage>
        <taxon>unclassified sequences</taxon>
        <taxon>metagenomes</taxon>
        <taxon>ecological metagenomes</taxon>
    </lineage>
</organism>
<sequence length="561" mass="62588">QYGFLGVLLIIVLLVVHDPERALKLKALLCAPLYFLFKLCSRGYIASQVGYYATQFIRKHVTDLLPSAPDVRIRIKWVHSPTDPVFGAPGTLILRLKETNDQTENILTAARASLPQVVCPSLRQHMDKTLSTAIDLTLLRKCSEKLGKHTRPVFHRAFYATEVADDPSVEQLFEKLVAIDRTGLFVSVFLEELNVLGDSLYSSGSTQDQTYACTRLLEFLLVLAQRGLHEEAPLEFHTGGLHLGVILLAQTRKAESEGVRPYVNRFDRNMRSGCDSVYIVAYPAATSFMKRVIRALAADERATPSGQCVLRGFDRGRGLTNRFAEIAVYRRNTLFEDTGFKEKVEAAGIVEGSWVEGTVLDVAAEVSLIDVSGLNGYIAVDECSWTTVCDCHELLEEDMQRTFLVVGVEEEKNRLALTLRDPLADPWKSDRFPSEKDVIEIDITHCTGNFYVGRYVDDIEVCVPLEEVSWLETGDVAGGSLVDTRQNVLVYSICNETHTILASIRRLVEDPWPQIQKRFPKGGEYRATVVAVTGEYVAVNLPGNILGRVPASEMRQGGHEY</sequence>
<dbReference type="InterPro" id="IPR012340">
    <property type="entry name" value="NA-bd_OB-fold"/>
</dbReference>
<feature type="non-terminal residue" evidence="2">
    <location>
        <position position="1"/>
    </location>
</feature>
<accession>A0A0F9ERC1</accession>
<name>A0A0F9ERC1_9ZZZZ</name>
<dbReference type="Gene3D" id="2.40.50.140">
    <property type="entry name" value="Nucleic acid-binding proteins"/>
    <property type="match status" value="1"/>
</dbReference>
<dbReference type="PROSITE" id="PS50126">
    <property type="entry name" value="S1"/>
    <property type="match status" value="1"/>
</dbReference>
<comment type="caution">
    <text evidence="2">The sequence shown here is derived from an EMBL/GenBank/DDBJ whole genome shotgun (WGS) entry which is preliminary data.</text>
</comment>
<gene>
    <name evidence="2" type="ORF">LCGC14_2335670</name>
</gene>
<protein>
    <recommendedName>
        <fullName evidence="1">S1 motif domain-containing protein</fullName>
    </recommendedName>
</protein>
<reference evidence="2" key="1">
    <citation type="journal article" date="2015" name="Nature">
        <title>Complex archaea that bridge the gap between prokaryotes and eukaryotes.</title>
        <authorList>
            <person name="Spang A."/>
            <person name="Saw J.H."/>
            <person name="Jorgensen S.L."/>
            <person name="Zaremba-Niedzwiedzka K."/>
            <person name="Martijn J."/>
            <person name="Lind A.E."/>
            <person name="van Eijk R."/>
            <person name="Schleper C."/>
            <person name="Guy L."/>
            <person name="Ettema T.J."/>
        </authorList>
    </citation>
    <scope>NUCLEOTIDE SEQUENCE</scope>
</reference>